<comment type="similarity">
    <text evidence="6">Belongs to the peptidase M48 family.</text>
</comment>
<protein>
    <submittedName>
        <fullName evidence="10">Metalloprotease</fullName>
    </submittedName>
</protein>
<evidence type="ECO:0000259" key="9">
    <source>
        <dbReference type="Pfam" id="PF01435"/>
    </source>
</evidence>
<evidence type="ECO:0000256" key="4">
    <source>
        <dbReference type="ARBA" id="ARBA00022833"/>
    </source>
</evidence>
<evidence type="ECO:0000256" key="3">
    <source>
        <dbReference type="ARBA" id="ARBA00022801"/>
    </source>
</evidence>
<evidence type="ECO:0000256" key="1">
    <source>
        <dbReference type="ARBA" id="ARBA00022670"/>
    </source>
</evidence>
<comment type="cofactor">
    <cofactor evidence="6">
        <name>Zn(2+)</name>
        <dbReference type="ChEBI" id="CHEBI:29105"/>
    </cofactor>
    <text evidence="6">Binds 1 zinc ion per subunit.</text>
</comment>
<dbReference type="PANTHER" id="PTHR22726:SF8">
    <property type="entry name" value="METALLOPROTEASE YCAL"/>
    <property type="match status" value="1"/>
</dbReference>
<comment type="caution">
    <text evidence="10">The sequence shown here is derived from an EMBL/GenBank/DDBJ whole genome shotgun (WGS) entry which is preliminary data.</text>
</comment>
<name>A0ABR6WFD3_9BACT</name>
<dbReference type="CDD" id="cd07334">
    <property type="entry name" value="M48C_loiP_like"/>
    <property type="match status" value="1"/>
</dbReference>
<dbReference type="Gene3D" id="3.30.2010.10">
    <property type="entry name" value="Metalloproteases ('zincins'), catalytic domain"/>
    <property type="match status" value="1"/>
</dbReference>
<keyword evidence="4 6" id="KW-0862">Zinc</keyword>
<dbReference type="InterPro" id="IPR001915">
    <property type="entry name" value="Peptidase_M48"/>
</dbReference>
<dbReference type="Pfam" id="PF01435">
    <property type="entry name" value="Peptidase_M48"/>
    <property type="match status" value="1"/>
</dbReference>
<feature type="domain" description="Peptidase M48" evidence="9">
    <location>
        <begin position="68"/>
        <end position="248"/>
    </location>
</feature>
<evidence type="ECO:0000256" key="6">
    <source>
        <dbReference type="RuleBase" id="RU003983"/>
    </source>
</evidence>
<evidence type="ECO:0000256" key="2">
    <source>
        <dbReference type="ARBA" id="ARBA00022723"/>
    </source>
</evidence>
<evidence type="ECO:0000313" key="11">
    <source>
        <dbReference type="Proteomes" id="UP000700732"/>
    </source>
</evidence>
<proteinExistence type="inferred from homology"/>
<keyword evidence="5 6" id="KW-0482">Metalloprotease</keyword>
<evidence type="ECO:0000313" key="10">
    <source>
        <dbReference type="EMBL" id="MBC3794893.1"/>
    </source>
</evidence>
<dbReference type="InterPro" id="IPR051156">
    <property type="entry name" value="Mito/Outer_Membr_Metalloprot"/>
</dbReference>
<keyword evidence="2" id="KW-0479">Metal-binding</keyword>
<accession>A0ABR6WFD3</accession>
<feature type="region of interest" description="Disordered" evidence="7">
    <location>
        <begin position="231"/>
        <end position="256"/>
    </location>
</feature>
<sequence length="256" mass="27584">MNRLRSLFLVAFALPVVSVAQIRLDPGLMQAGLEAISASTLTNTQVVDYSKQAIREMDAKNPIAPASDPYAQRLARIVARHKTVSGLPINYKVYKVPDVNAFATADGSVRVFKGLMDIMTDNELLAIMGHEIGHVINKDSRDAMKSALRRSAVRNAVASQSGSLGQLSRSQLGGLADQMLGASFSRKQETEADDYGYSFLKQNGYSVMALATSFEKLAKLSGGGGGKVTAILSSHPDSQARAKRVRDRAKRDGLAR</sequence>
<keyword evidence="3 6" id="KW-0378">Hydrolase</keyword>
<dbReference type="EMBL" id="VFIA01000064">
    <property type="protein sequence ID" value="MBC3794893.1"/>
    <property type="molecule type" value="Genomic_DNA"/>
</dbReference>
<evidence type="ECO:0000256" key="8">
    <source>
        <dbReference type="SAM" id="SignalP"/>
    </source>
</evidence>
<keyword evidence="11" id="KW-1185">Reference proteome</keyword>
<dbReference type="PANTHER" id="PTHR22726">
    <property type="entry name" value="METALLOENDOPEPTIDASE OMA1"/>
    <property type="match status" value="1"/>
</dbReference>
<evidence type="ECO:0000256" key="5">
    <source>
        <dbReference type="ARBA" id="ARBA00023049"/>
    </source>
</evidence>
<reference evidence="10 11" key="1">
    <citation type="submission" date="2019-06" db="EMBL/GenBank/DDBJ databases">
        <title>Spirosoma utsteinense sp. nov. isolated from Antarctic ice-free soils.</title>
        <authorList>
            <person name="Tahon G."/>
        </authorList>
    </citation>
    <scope>NUCLEOTIDE SEQUENCE [LARGE SCALE GENOMIC DNA]</scope>
    <source>
        <strain evidence="10 11">LMG 31447</strain>
    </source>
</reference>
<dbReference type="GO" id="GO:0008237">
    <property type="term" value="F:metallopeptidase activity"/>
    <property type="evidence" value="ECO:0007669"/>
    <property type="project" value="UniProtKB-KW"/>
</dbReference>
<feature type="chain" id="PRO_5047248794" evidence="8">
    <location>
        <begin position="21"/>
        <end position="256"/>
    </location>
</feature>
<dbReference type="RefSeq" id="WP_186741845.1">
    <property type="nucleotide sequence ID" value="NZ_VFIA01000064.1"/>
</dbReference>
<evidence type="ECO:0000256" key="7">
    <source>
        <dbReference type="SAM" id="MobiDB-lite"/>
    </source>
</evidence>
<gene>
    <name evidence="10" type="ORF">FH603_5425</name>
</gene>
<feature type="signal peptide" evidence="8">
    <location>
        <begin position="1"/>
        <end position="20"/>
    </location>
</feature>
<organism evidence="10 11">
    <name type="scientific">Spirosoma utsteinense</name>
    <dbReference type="NCBI Taxonomy" id="2585773"/>
    <lineage>
        <taxon>Bacteria</taxon>
        <taxon>Pseudomonadati</taxon>
        <taxon>Bacteroidota</taxon>
        <taxon>Cytophagia</taxon>
        <taxon>Cytophagales</taxon>
        <taxon>Cytophagaceae</taxon>
        <taxon>Spirosoma</taxon>
    </lineage>
</organism>
<dbReference type="Proteomes" id="UP000700732">
    <property type="component" value="Unassembled WGS sequence"/>
</dbReference>
<keyword evidence="8" id="KW-0732">Signal</keyword>
<keyword evidence="1 6" id="KW-0645">Protease</keyword>